<name>A0A933SEK4_UNCEI</name>
<keyword evidence="2" id="KW-0732">Signal</keyword>
<organism evidence="3 4">
    <name type="scientific">Eiseniibacteriota bacterium</name>
    <dbReference type="NCBI Taxonomy" id="2212470"/>
    <lineage>
        <taxon>Bacteria</taxon>
        <taxon>Candidatus Eiseniibacteriota</taxon>
    </lineage>
</organism>
<feature type="chain" id="PRO_5036829715" description="Secreted protein" evidence="2">
    <location>
        <begin position="30"/>
        <end position="102"/>
    </location>
</feature>
<dbReference type="Proteomes" id="UP000696931">
    <property type="component" value="Unassembled WGS sequence"/>
</dbReference>
<feature type="signal peptide" evidence="2">
    <location>
        <begin position="1"/>
        <end position="29"/>
    </location>
</feature>
<evidence type="ECO:0000313" key="3">
    <source>
        <dbReference type="EMBL" id="MBI5169850.1"/>
    </source>
</evidence>
<dbReference type="EMBL" id="JACRIW010000071">
    <property type="protein sequence ID" value="MBI5169850.1"/>
    <property type="molecule type" value="Genomic_DNA"/>
</dbReference>
<protein>
    <recommendedName>
        <fullName evidence="5">Secreted protein</fullName>
    </recommendedName>
</protein>
<sequence length="102" mass="10914">MTKLRRSLLVTLVLAATVLAVLGVETAEAARARDRAADSAKSPVRRVLGPCTNGEPDNGNNGAPIPKVTSPTVVGPAGTSWFLGQWFQLTWKLEGKRHTHAR</sequence>
<comment type="caution">
    <text evidence="3">The sequence shown here is derived from an EMBL/GenBank/DDBJ whole genome shotgun (WGS) entry which is preliminary data.</text>
</comment>
<feature type="region of interest" description="Disordered" evidence="1">
    <location>
        <begin position="30"/>
        <end position="71"/>
    </location>
</feature>
<evidence type="ECO:0008006" key="5">
    <source>
        <dbReference type="Google" id="ProtNLM"/>
    </source>
</evidence>
<evidence type="ECO:0000256" key="2">
    <source>
        <dbReference type="SAM" id="SignalP"/>
    </source>
</evidence>
<dbReference type="PROSITE" id="PS51318">
    <property type="entry name" value="TAT"/>
    <property type="match status" value="1"/>
</dbReference>
<evidence type="ECO:0000256" key="1">
    <source>
        <dbReference type="SAM" id="MobiDB-lite"/>
    </source>
</evidence>
<proteinExistence type="predicted"/>
<evidence type="ECO:0000313" key="4">
    <source>
        <dbReference type="Proteomes" id="UP000696931"/>
    </source>
</evidence>
<dbReference type="InterPro" id="IPR006311">
    <property type="entry name" value="TAT_signal"/>
</dbReference>
<dbReference type="AlphaFoldDB" id="A0A933SEK4"/>
<reference evidence="3" key="1">
    <citation type="submission" date="2020-07" db="EMBL/GenBank/DDBJ databases">
        <title>Huge and variable diversity of episymbiotic CPR bacteria and DPANN archaea in groundwater ecosystems.</title>
        <authorList>
            <person name="He C.Y."/>
            <person name="Keren R."/>
            <person name="Whittaker M."/>
            <person name="Farag I.F."/>
            <person name="Doudna J."/>
            <person name="Cate J.H.D."/>
            <person name="Banfield J.F."/>
        </authorList>
    </citation>
    <scope>NUCLEOTIDE SEQUENCE</scope>
    <source>
        <strain evidence="3">NC_groundwater_1813_Pr3_B-0.1um_71_17</strain>
    </source>
</reference>
<gene>
    <name evidence="3" type="ORF">HZA61_10210</name>
</gene>
<accession>A0A933SEK4</accession>